<gene>
    <name evidence="1" type="ORF">C1E24_08225</name>
</gene>
<protein>
    <submittedName>
        <fullName evidence="1">Uncharacterized protein</fullName>
    </submittedName>
</protein>
<sequence>MIGSASSESHELMYLRKLADYELMCLYFLGPGSDGNLIQDTSRDFIISSLLTFIELNNVGKDWCENSLKEALSFNEINEIIGADGSIRFICFKYKPFSLFFPLNLEQLAYVSINNTANSKQEKVSYLRQILNEHRKLKKPADLEFITNDSDLTLWALNYITKYYQTRDLNQSKPLLNNWHSRITDIYQVEAKILIDTLISQIVSINTIHLNNCVYSFEDKQRLYELERRDLVLKLKSAYTRRKSRTNKDKETKEFSFTMNKSIEKKLSELSAHEGKTKSAIVEELLTKAYRTMKKKPSVLGED</sequence>
<proteinExistence type="predicted"/>
<organism evidence="1 2">
    <name type="scientific">Pseudoalteromonas phenolica</name>
    <dbReference type="NCBI Taxonomy" id="161398"/>
    <lineage>
        <taxon>Bacteria</taxon>
        <taxon>Pseudomonadati</taxon>
        <taxon>Pseudomonadota</taxon>
        <taxon>Gammaproteobacteria</taxon>
        <taxon>Alteromonadales</taxon>
        <taxon>Pseudoalteromonadaceae</taxon>
        <taxon>Pseudoalteromonas</taxon>
    </lineage>
</organism>
<reference evidence="1 2" key="1">
    <citation type="submission" date="2018-01" db="EMBL/GenBank/DDBJ databases">
        <title>Co-occurrence of chitin degradation, pigmentation and bioactivity in marine Pseudoalteromonas.</title>
        <authorList>
            <person name="Paulsen S."/>
            <person name="Gram L."/>
            <person name="Machado H."/>
        </authorList>
    </citation>
    <scope>NUCLEOTIDE SEQUENCE [LARGE SCALE GENOMIC DNA]</scope>
    <source>
        <strain evidence="1 2">S3663</strain>
    </source>
</reference>
<dbReference type="RefSeq" id="WP_138480426.1">
    <property type="nucleotide sequence ID" value="NZ_PPSW01000012.1"/>
</dbReference>
<evidence type="ECO:0000313" key="1">
    <source>
        <dbReference type="EMBL" id="TLX47337.1"/>
    </source>
</evidence>
<accession>A0A5R9Q4P4</accession>
<comment type="caution">
    <text evidence="1">The sequence shown here is derived from an EMBL/GenBank/DDBJ whole genome shotgun (WGS) entry which is preliminary data.</text>
</comment>
<name>A0A5R9Q4P4_9GAMM</name>
<dbReference type="Proteomes" id="UP000309186">
    <property type="component" value="Unassembled WGS sequence"/>
</dbReference>
<dbReference type="EMBL" id="PPSW01000012">
    <property type="protein sequence ID" value="TLX47337.1"/>
    <property type="molecule type" value="Genomic_DNA"/>
</dbReference>
<evidence type="ECO:0000313" key="2">
    <source>
        <dbReference type="Proteomes" id="UP000309186"/>
    </source>
</evidence>
<dbReference type="AlphaFoldDB" id="A0A5R9Q4P4"/>